<keyword evidence="1" id="KW-0732">Signal</keyword>
<dbReference type="AlphaFoldDB" id="A0A6J8CEZ2"/>
<dbReference type="EMBL" id="CACVKT020005248">
    <property type="protein sequence ID" value="CAC5394026.1"/>
    <property type="molecule type" value="Genomic_DNA"/>
</dbReference>
<evidence type="ECO:0008006" key="4">
    <source>
        <dbReference type="Google" id="ProtNLM"/>
    </source>
</evidence>
<feature type="chain" id="PRO_5027104871" description="Vitellogenin domain-containing protein" evidence="1">
    <location>
        <begin position="24"/>
        <end position="375"/>
    </location>
</feature>
<sequence>MKVNVCLLLTIVSAYCLIDGCEGTRWGHWRPPVRGYPPIRRWSPIRTWHPRPTTTMYRGRKSAEFMDENLGTFTILKQTLRMSKHKRQSNTEELTDFSQDSPIFQSINLSQDSQIYNWSDDVGMHTFNRISTALVPVSKGSFSPLKYQLETPLDKIKESTMRYIKRKANQSVYCVMEAIAPGQGVAVKKIFLREMKNPLDQYVVQPDLVQEILQLYNATTDNKIRRQLLTLISKQLSKQELMKAIPDLTTYRIDQARLEITTAFSSACAASKRTSLHGLDNIAAEGSKGYDNLINLVEDLHRMNVINSEESKELTNSINSTSYIYTCAGRSGQDWFAVVSLLEHTLIAVKQQLRDIKEISLRSDNAGCYHCSIYG</sequence>
<evidence type="ECO:0000256" key="1">
    <source>
        <dbReference type="SAM" id="SignalP"/>
    </source>
</evidence>
<evidence type="ECO:0000313" key="2">
    <source>
        <dbReference type="EMBL" id="CAC5394026.1"/>
    </source>
</evidence>
<keyword evidence="3" id="KW-1185">Reference proteome</keyword>
<protein>
    <recommendedName>
        <fullName evidence="4">Vitellogenin domain-containing protein</fullName>
    </recommendedName>
</protein>
<evidence type="ECO:0000313" key="3">
    <source>
        <dbReference type="Proteomes" id="UP000507470"/>
    </source>
</evidence>
<name>A0A6J8CEZ2_MYTCO</name>
<gene>
    <name evidence="2" type="ORF">MCOR_28829</name>
</gene>
<proteinExistence type="predicted"/>
<feature type="signal peptide" evidence="1">
    <location>
        <begin position="1"/>
        <end position="23"/>
    </location>
</feature>
<reference evidence="2 3" key="1">
    <citation type="submission" date="2020-06" db="EMBL/GenBank/DDBJ databases">
        <authorList>
            <person name="Li R."/>
            <person name="Bekaert M."/>
        </authorList>
    </citation>
    <scope>NUCLEOTIDE SEQUENCE [LARGE SCALE GENOMIC DNA]</scope>
    <source>
        <strain evidence="3">wild</strain>
    </source>
</reference>
<organism evidence="2 3">
    <name type="scientific">Mytilus coruscus</name>
    <name type="common">Sea mussel</name>
    <dbReference type="NCBI Taxonomy" id="42192"/>
    <lineage>
        <taxon>Eukaryota</taxon>
        <taxon>Metazoa</taxon>
        <taxon>Spiralia</taxon>
        <taxon>Lophotrochozoa</taxon>
        <taxon>Mollusca</taxon>
        <taxon>Bivalvia</taxon>
        <taxon>Autobranchia</taxon>
        <taxon>Pteriomorphia</taxon>
        <taxon>Mytilida</taxon>
        <taxon>Mytiloidea</taxon>
        <taxon>Mytilidae</taxon>
        <taxon>Mytilinae</taxon>
        <taxon>Mytilus</taxon>
    </lineage>
</organism>
<accession>A0A6J8CEZ2</accession>
<dbReference type="Proteomes" id="UP000507470">
    <property type="component" value="Unassembled WGS sequence"/>
</dbReference>